<proteinExistence type="predicted"/>
<dbReference type="Proteomes" id="UP000235145">
    <property type="component" value="Unassembled WGS sequence"/>
</dbReference>
<dbReference type="SMART" id="SM00727">
    <property type="entry name" value="STI1"/>
    <property type="match status" value="1"/>
</dbReference>
<sequence length="165" mass="18397">MLWSDGSCCGGYHRQTEAAAARAIELEKHLQKMLKFLLKKLNSLNISYVSADESSSFFEKRRISSIVSQNPQLRTMCDSNPQLREMMQNPEVLRQLTSPRMMQQMMSLQQLLPQLNQQQSTLNPTQTRASLGSQNNMGFDMLMSIFGGLGAGGMGVPNVPDVAPE</sequence>
<evidence type="ECO:0000313" key="2">
    <source>
        <dbReference type="EMBL" id="KAJ0184688.1"/>
    </source>
</evidence>
<comment type="caution">
    <text evidence="2">The sequence shown here is derived from an EMBL/GenBank/DDBJ whole genome shotgun (WGS) entry which is preliminary data.</text>
</comment>
<dbReference type="EMBL" id="NBSK02000009">
    <property type="protein sequence ID" value="KAJ0184688.1"/>
    <property type="molecule type" value="Genomic_DNA"/>
</dbReference>
<dbReference type="Pfam" id="PF23195">
    <property type="entry name" value="UBQLN1"/>
    <property type="match status" value="1"/>
</dbReference>
<reference evidence="2 3" key="1">
    <citation type="journal article" date="2017" name="Nat. Commun.">
        <title>Genome assembly with in vitro proximity ligation data and whole-genome triplication in lettuce.</title>
        <authorList>
            <person name="Reyes-Chin-Wo S."/>
            <person name="Wang Z."/>
            <person name="Yang X."/>
            <person name="Kozik A."/>
            <person name="Arikit S."/>
            <person name="Song C."/>
            <person name="Xia L."/>
            <person name="Froenicke L."/>
            <person name="Lavelle D.O."/>
            <person name="Truco M.J."/>
            <person name="Xia R."/>
            <person name="Zhu S."/>
            <person name="Xu C."/>
            <person name="Xu H."/>
            <person name="Xu X."/>
            <person name="Cox K."/>
            <person name="Korf I."/>
            <person name="Meyers B.C."/>
            <person name="Michelmore R.W."/>
        </authorList>
    </citation>
    <scope>NUCLEOTIDE SEQUENCE [LARGE SCALE GENOMIC DNA]</scope>
    <source>
        <strain evidence="3">cv. Salinas</strain>
        <tissue evidence="2">Seedlings</tissue>
    </source>
</reference>
<keyword evidence="3" id="KW-1185">Reference proteome</keyword>
<evidence type="ECO:0000259" key="1">
    <source>
        <dbReference type="SMART" id="SM00727"/>
    </source>
</evidence>
<dbReference type="AlphaFoldDB" id="A0A9R1UCP7"/>
<organism evidence="2 3">
    <name type="scientific">Lactuca sativa</name>
    <name type="common">Garden lettuce</name>
    <dbReference type="NCBI Taxonomy" id="4236"/>
    <lineage>
        <taxon>Eukaryota</taxon>
        <taxon>Viridiplantae</taxon>
        <taxon>Streptophyta</taxon>
        <taxon>Embryophyta</taxon>
        <taxon>Tracheophyta</taxon>
        <taxon>Spermatophyta</taxon>
        <taxon>Magnoliopsida</taxon>
        <taxon>eudicotyledons</taxon>
        <taxon>Gunneridae</taxon>
        <taxon>Pentapetalae</taxon>
        <taxon>asterids</taxon>
        <taxon>campanulids</taxon>
        <taxon>Asterales</taxon>
        <taxon>Asteraceae</taxon>
        <taxon>Cichorioideae</taxon>
        <taxon>Cichorieae</taxon>
        <taxon>Lactucinae</taxon>
        <taxon>Lactuca</taxon>
    </lineage>
</organism>
<feature type="domain" description="STI1" evidence="1">
    <location>
        <begin position="70"/>
        <end position="105"/>
    </location>
</feature>
<name>A0A9R1UCP7_LACSA</name>
<dbReference type="InterPro" id="IPR006636">
    <property type="entry name" value="STI1_HS-bd"/>
</dbReference>
<evidence type="ECO:0000313" key="3">
    <source>
        <dbReference type="Proteomes" id="UP000235145"/>
    </source>
</evidence>
<protein>
    <recommendedName>
        <fullName evidence="1">STI1 domain-containing protein</fullName>
    </recommendedName>
</protein>
<accession>A0A9R1UCP7</accession>
<gene>
    <name evidence="2" type="ORF">LSAT_V11C900468290</name>
</gene>